<dbReference type="InterPro" id="IPR011009">
    <property type="entry name" value="Kinase-like_dom_sf"/>
</dbReference>
<proteinExistence type="predicted"/>
<accession>A0A0N8SND2</accession>
<evidence type="ECO:0000259" key="1">
    <source>
        <dbReference type="Pfam" id="PF01636"/>
    </source>
</evidence>
<dbReference type="AlphaFoldDB" id="A0A0N8SND2"/>
<dbReference type="Gene3D" id="3.90.1200.10">
    <property type="match status" value="1"/>
</dbReference>
<gene>
    <name evidence="2" type="ORF">ALO47_00254</name>
</gene>
<dbReference type="InterPro" id="IPR002575">
    <property type="entry name" value="Aminoglycoside_PTrfase"/>
</dbReference>
<evidence type="ECO:0000313" key="3">
    <source>
        <dbReference type="Proteomes" id="UP000050554"/>
    </source>
</evidence>
<organism evidence="2 3">
    <name type="scientific">Pseudomonas syringae pv. ribicola</name>
    <dbReference type="NCBI Taxonomy" id="55398"/>
    <lineage>
        <taxon>Bacteria</taxon>
        <taxon>Pseudomonadati</taxon>
        <taxon>Pseudomonadota</taxon>
        <taxon>Gammaproteobacteria</taxon>
        <taxon>Pseudomonadales</taxon>
        <taxon>Pseudomonadaceae</taxon>
        <taxon>Pseudomonas</taxon>
    </lineage>
</organism>
<feature type="domain" description="Aminoglycoside phosphotransferase" evidence="1">
    <location>
        <begin position="85"/>
        <end position="260"/>
    </location>
</feature>
<evidence type="ECO:0000313" key="2">
    <source>
        <dbReference type="EMBL" id="KPY43264.1"/>
    </source>
</evidence>
<dbReference type="RefSeq" id="WP_004881275.1">
    <property type="nucleotide sequence ID" value="NZ_LJRF01000191.1"/>
</dbReference>
<comment type="caution">
    <text evidence="2">The sequence shown here is derived from an EMBL/GenBank/DDBJ whole genome shotgun (WGS) entry which is preliminary data.</text>
</comment>
<sequence length="318" mass="35654">MFKDTSPLDRLHIALSEAGLGDNLSVQDGPSGIASPSRLATEWLGYHVTDGQTARYAKVLQADMAPLIDVERSAQASECAGLSGAAPRLISADRANGVLIFEALSPADWRCARLDELIAPGRLEQVWDLKRAVHNGAVPDFIRSPMDDLQRLRVLCTRDRVVLPPEHAWIDRCVNMAWDALQNRPFHAVPIHGDGVTSNVMVSRDGNLKLVDFDYGGCMDAWYDVAITLNELFSFEAQWREGIESWAGKCLEVDYAVCRLYALINDWYWTLWGFWAGTVSARSLEFSKLGQWTFLRCLQSTRDPRLESWLRQVGEARA</sequence>
<dbReference type="Proteomes" id="UP000050554">
    <property type="component" value="Unassembled WGS sequence"/>
</dbReference>
<dbReference type="Pfam" id="PF01636">
    <property type="entry name" value="APH"/>
    <property type="match status" value="1"/>
</dbReference>
<keyword evidence="2" id="KW-0808">Transferase</keyword>
<reference evidence="2 3" key="1">
    <citation type="submission" date="2015-09" db="EMBL/GenBank/DDBJ databases">
        <title>Genome announcement of multiple Pseudomonas syringae strains.</title>
        <authorList>
            <person name="Thakur S."/>
            <person name="Wang P.W."/>
            <person name="Gong Y."/>
            <person name="Weir B.S."/>
            <person name="Guttman D.S."/>
        </authorList>
    </citation>
    <scope>NUCLEOTIDE SEQUENCE [LARGE SCALE GENOMIC DNA]</scope>
    <source>
        <strain evidence="2 3">ICMP3882</strain>
    </source>
</reference>
<name>A0A0N8SND2_PSESI</name>
<dbReference type="GO" id="GO:0016740">
    <property type="term" value="F:transferase activity"/>
    <property type="evidence" value="ECO:0007669"/>
    <property type="project" value="UniProtKB-KW"/>
</dbReference>
<dbReference type="PATRIC" id="fig|55398.3.peg.311"/>
<dbReference type="SUPFAM" id="SSF56112">
    <property type="entry name" value="Protein kinase-like (PK-like)"/>
    <property type="match status" value="1"/>
</dbReference>
<protein>
    <submittedName>
        <fullName evidence="2">Aminoglycoside phosphotransferase</fullName>
    </submittedName>
</protein>
<dbReference type="EMBL" id="LJRF01000191">
    <property type="protein sequence ID" value="KPY43264.1"/>
    <property type="molecule type" value="Genomic_DNA"/>
</dbReference>